<dbReference type="InterPro" id="IPR003846">
    <property type="entry name" value="SelO"/>
</dbReference>
<evidence type="ECO:0000256" key="5">
    <source>
        <dbReference type="ARBA" id="ARBA00022723"/>
    </source>
</evidence>
<keyword evidence="7" id="KW-0067">ATP-binding</keyword>
<keyword evidence="5" id="KW-0479">Metal-binding</keyword>
<reference evidence="11 12" key="1">
    <citation type="submission" date="2020-04" db="EMBL/GenBank/DDBJ databases">
        <title>Perkinsus chesapeaki whole genome sequence.</title>
        <authorList>
            <person name="Bogema D.R."/>
        </authorList>
    </citation>
    <scope>NUCLEOTIDE SEQUENCE [LARGE SCALE GENOMIC DNA]</scope>
    <source>
        <strain evidence="11">ATCC PRA-425</strain>
    </source>
</reference>
<sequence>MRNAMDSSQDSHPEAQRSGNPLERLDFSPCRVFEQLPVDRKLHEGVPNQPRPVANSIYALVPIQPLEKPKTVCVSPSAFRQIGVMHGLDDYEKLDETFAKYISGSLRIPNSPEPAAHAYCGHQFGYFSGQLGDGAAVLLGEVNGIEVQLKGSGKTPFSRSADGRKVLRSTIREFLCSEHMHALGIPTTRAAAVSASFDDLVLRDINYDGNAKLEPTAVVVRLAESFIRFGSFEIFKPVDSITGRSGPSANNTELLRHLADFVIDNYYEAECAGSEDEETKYEMFFKAVVERTARVVAKWQTVGFCHGVLNTDNMSIVGDTIDYGPFGFMEAFERDFICNTSDTGGRYAYDAQPKIGLWNCTKLAEALAPILDPEKAVNVLRATYGQVFLEEYKRLMSMKLGLTESMEGDGELIEALLDTMETTAADFTNTFRALGLVEIDKDEPSWAAALDRIVESCLTPIEQAERIKVPVQAAVLEQLKQMNPQSLPMYGISEAALRKWDADYERKRQLEATPPEDKRKADVEKWTAWLSSYAARLAKEDRRKSDDERRRQMNSINPKVVLRNHLAQRVIEKAYEGDFAPVRELLGVLVNPFSDDISDELTKRAPPDATNLAVS</sequence>
<dbReference type="PANTHER" id="PTHR12153">
    <property type="entry name" value="SELENOPROTEIN O"/>
    <property type="match status" value="1"/>
</dbReference>
<gene>
    <name evidence="11" type="ORF">FOL47_008039</name>
</gene>
<dbReference type="AlphaFoldDB" id="A0A7J6N268"/>
<evidence type="ECO:0000256" key="10">
    <source>
        <dbReference type="SAM" id="MobiDB-lite"/>
    </source>
</evidence>
<evidence type="ECO:0000256" key="1">
    <source>
        <dbReference type="ARBA" id="ARBA00001946"/>
    </source>
</evidence>
<dbReference type="GO" id="GO:0046872">
    <property type="term" value="F:metal ion binding"/>
    <property type="evidence" value="ECO:0007669"/>
    <property type="project" value="UniProtKB-KW"/>
</dbReference>
<dbReference type="GO" id="GO:0016779">
    <property type="term" value="F:nucleotidyltransferase activity"/>
    <property type="evidence" value="ECO:0007669"/>
    <property type="project" value="UniProtKB-KW"/>
</dbReference>
<dbReference type="EMBL" id="JAAPAO010000005">
    <property type="protein sequence ID" value="KAF4677935.1"/>
    <property type="molecule type" value="Genomic_DNA"/>
</dbReference>
<evidence type="ECO:0000313" key="11">
    <source>
        <dbReference type="EMBL" id="KAF4677935.1"/>
    </source>
</evidence>
<comment type="caution">
    <text evidence="11">The sequence shown here is derived from an EMBL/GenBank/DDBJ whole genome shotgun (WGS) entry which is preliminary data.</text>
</comment>
<evidence type="ECO:0000256" key="3">
    <source>
        <dbReference type="ARBA" id="ARBA00022679"/>
    </source>
</evidence>
<evidence type="ECO:0000256" key="9">
    <source>
        <dbReference type="ARBA" id="ARBA00031547"/>
    </source>
</evidence>
<evidence type="ECO:0000256" key="4">
    <source>
        <dbReference type="ARBA" id="ARBA00022695"/>
    </source>
</evidence>
<organism evidence="11 12">
    <name type="scientific">Perkinsus chesapeaki</name>
    <name type="common">Clam parasite</name>
    <name type="synonym">Perkinsus andrewsi</name>
    <dbReference type="NCBI Taxonomy" id="330153"/>
    <lineage>
        <taxon>Eukaryota</taxon>
        <taxon>Sar</taxon>
        <taxon>Alveolata</taxon>
        <taxon>Perkinsozoa</taxon>
        <taxon>Perkinsea</taxon>
        <taxon>Perkinsida</taxon>
        <taxon>Perkinsidae</taxon>
        <taxon>Perkinsus</taxon>
    </lineage>
</organism>
<keyword evidence="4" id="KW-0548">Nucleotidyltransferase</keyword>
<evidence type="ECO:0000256" key="2">
    <source>
        <dbReference type="ARBA" id="ARBA00009747"/>
    </source>
</evidence>
<evidence type="ECO:0000256" key="6">
    <source>
        <dbReference type="ARBA" id="ARBA00022741"/>
    </source>
</evidence>
<keyword evidence="6" id="KW-0547">Nucleotide-binding</keyword>
<evidence type="ECO:0000256" key="8">
    <source>
        <dbReference type="ARBA" id="ARBA00022842"/>
    </source>
</evidence>
<keyword evidence="3" id="KW-0808">Transferase</keyword>
<keyword evidence="8" id="KW-0460">Magnesium</keyword>
<accession>A0A7J6N268</accession>
<dbReference type="OrthoDB" id="10254721at2759"/>
<dbReference type="GO" id="GO:0005524">
    <property type="term" value="F:ATP binding"/>
    <property type="evidence" value="ECO:0007669"/>
    <property type="project" value="UniProtKB-KW"/>
</dbReference>
<dbReference type="HAMAP" id="MF_00692">
    <property type="entry name" value="SelO"/>
    <property type="match status" value="1"/>
</dbReference>
<evidence type="ECO:0000256" key="7">
    <source>
        <dbReference type="ARBA" id="ARBA00022840"/>
    </source>
</evidence>
<protein>
    <recommendedName>
        <fullName evidence="9">Selenoprotein O</fullName>
    </recommendedName>
</protein>
<dbReference type="Proteomes" id="UP000591131">
    <property type="component" value="Unassembled WGS sequence"/>
</dbReference>
<comment type="similarity">
    <text evidence="2">Belongs to the SELO family.</text>
</comment>
<proteinExistence type="inferred from homology"/>
<name>A0A7J6N268_PERCH</name>
<dbReference type="Pfam" id="PF02696">
    <property type="entry name" value="SelO"/>
    <property type="match status" value="1"/>
</dbReference>
<keyword evidence="12" id="KW-1185">Reference proteome</keyword>
<dbReference type="PANTHER" id="PTHR12153:SF15">
    <property type="entry name" value="PROTEIN ADENYLYLTRANSFERASE SELO, MITOCHONDRIAL"/>
    <property type="match status" value="1"/>
</dbReference>
<comment type="cofactor">
    <cofactor evidence="1">
        <name>Mg(2+)</name>
        <dbReference type="ChEBI" id="CHEBI:18420"/>
    </cofactor>
</comment>
<feature type="region of interest" description="Disordered" evidence="10">
    <location>
        <begin position="1"/>
        <end position="24"/>
    </location>
</feature>
<evidence type="ECO:0000313" key="12">
    <source>
        <dbReference type="Proteomes" id="UP000591131"/>
    </source>
</evidence>